<reference evidence="1" key="2">
    <citation type="journal article" date="2015" name="Data Brief">
        <title>Shoot transcriptome of the giant reed, Arundo donax.</title>
        <authorList>
            <person name="Barrero R.A."/>
            <person name="Guerrero F.D."/>
            <person name="Moolhuijzen P."/>
            <person name="Goolsby J.A."/>
            <person name="Tidwell J."/>
            <person name="Bellgard S.E."/>
            <person name="Bellgard M.I."/>
        </authorList>
    </citation>
    <scope>NUCLEOTIDE SEQUENCE</scope>
    <source>
        <tissue evidence="1">Shoot tissue taken approximately 20 cm above the soil surface</tissue>
    </source>
</reference>
<accession>A0A0A8XZK0</accession>
<dbReference type="AlphaFoldDB" id="A0A0A8XZK0"/>
<sequence length="36" mass="4004">MDSRFCGKATVFGSSHVYPVVNIATKVDLLLVKIFF</sequence>
<protein>
    <submittedName>
        <fullName evidence="1">Uncharacterized protein</fullName>
    </submittedName>
</protein>
<evidence type="ECO:0000313" key="1">
    <source>
        <dbReference type="EMBL" id="JAD18183.1"/>
    </source>
</evidence>
<organism evidence="1">
    <name type="scientific">Arundo donax</name>
    <name type="common">Giant reed</name>
    <name type="synonym">Donax arundinaceus</name>
    <dbReference type="NCBI Taxonomy" id="35708"/>
    <lineage>
        <taxon>Eukaryota</taxon>
        <taxon>Viridiplantae</taxon>
        <taxon>Streptophyta</taxon>
        <taxon>Embryophyta</taxon>
        <taxon>Tracheophyta</taxon>
        <taxon>Spermatophyta</taxon>
        <taxon>Magnoliopsida</taxon>
        <taxon>Liliopsida</taxon>
        <taxon>Poales</taxon>
        <taxon>Poaceae</taxon>
        <taxon>PACMAD clade</taxon>
        <taxon>Arundinoideae</taxon>
        <taxon>Arundineae</taxon>
        <taxon>Arundo</taxon>
    </lineage>
</organism>
<name>A0A0A8XZK0_ARUDO</name>
<reference evidence="1" key="1">
    <citation type="submission" date="2014-09" db="EMBL/GenBank/DDBJ databases">
        <authorList>
            <person name="Magalhaes I.L.F."/>
            <person name="Oliveira U."/>
            <person name="Santos F.R."/>
            <person name="Vidigal T.H.D.A."/>
            <person name="Brescovit A.D."/>
            <person name="Santos A.J."/>
        </authorList>
    </citation>
    <scope>NUCLEOTIDE SEQUENCE</scope>
    <source>
        <tissue evidence="1">Shoot tissue taken approximately 20 cm above the soil surface</tissue>
    </source>
</reference>
<proteinExistence type="predicted"/>
<dbReference type="EMBL" id="GBRH01279712">
    <property type="protein sequence ID" value="JAD18183.1"/>
    <property type="molecule type" value="Transcribed_RNA"/>
</dbReference>